<evidence type="ECO:0000313" key="2">
    <source>
        <dbReference type="Proteomes" id="UP001326110"/>
    </source>
</evidence>
<name>A0ABZ0Y6D8_9BURK</name>
<dbReference type="EMBL" id="CP140152">
    <property type="protein sequence ID" value="WQH07037.1"/>
    <property type="molecule type" value="Genomic_DNA"/>
</dbReference>
<proteinExistence type="predicted"/>
<keyword evidence="2" id="KW-1185">Reference proteome</keyword>
<dbReference type="Proteomes" id="UP001326110">
    <property type="component" value="Chromosome"/>
</dbReference>
<accession>A0ABZ0Y6D8</accession>
<dbReference type="GeneID" id="43162845"/>
<organism evidence="1 2">
    <name type="scientific">Duganella zoogloeoides</name>
    <dbReference type="NCBI Taxonomy" id="75659"/>
    <lineage>
        <taxon>Bacteria</taxon>
        <taxon>Pseudomonadati</taxon>
        <taxon>Pseudomonadota</taxon>
        <taxon>Betaproteobacteria</taxon>
        <taxon>Burkholderiales</taxon>
        <taxon>Oxalobacteraceae</taxon>
        <taxon>Telluria group</taxon>
        <taxon>Duganella</taxon>
    </lineage>
</organism>
<reference evidence="1 2" key="1">
    <citation type="submission" date="2023-11" db="EMBL/GenBank/DDBJ databases">
        <title>MicrobeMod: A computational toolkit for identifying prokaryotic methylation and restriction-modification with nanopore sequencing.</title>
        <authorList>
            <person name="Crits-Christoph A."/>
            <person name="Kang S.C."/>
            <person name="Lee H."/>
            <person name="Ostrov N."/>
        </authorList>
    </citation>
    <scope>NUCLEOTIDE SEQUENCE [LARGE SCALE GENOMIC DNA]</scope>
    <source>
        <strain evidence="1 2">ATCC 25935</strain>
    </source>
</reference>
<gene>
    <name evidence="1" type="ORF">SR858_12105</name>
</gene>
<evidence type="ECO:0000313" key="1">
    <source>
        <dbReference type="EMBL" id="WQH07037.1"/>
    </source>
</evidence>
<dbReference type="RefSeq" id="WP_019921049.1">
    <property type="nucleotide sequence ID" value="NZ_CP140152.1"/>
</dbReference>
<protein>
    <submittedName>
        <fullName evidence="1">Uncharacterized protein</fullName>
    </submittedName>
</protein>
<sequence length="145" mass="16056">MDEFVYNLLLKSRGGLILFGVLRYRLSSLEADQGGDGNLFTLPALRQAHHQQPQQQQLENIFALVYRAEGTVTIPLLTGNRAIPVDDVAFFIQMGPPIVTRLFADDSRVLMCFNQVNNEQIGGGLLWGPTNTSFGLLGKRQILPA</sequence>